<dbReference type="InterPro" id="IPR032751">
    <property type="entry name" value="Fuseless"/>
</dbReference>
<comment type="caution">
    <text evidence="2">The sequence shown here is derived from an EMBL/GenBank/DDBJ whole genome shotgun (WGS) entry which is preliminary data.</text>
</comment>
<dbReference type="PANTHER" id="PTHR35270:SF2">
    <property type="entry name" value="FUSELESS, ISOFORM A"/>
    <property type="match status" value="1"/>
</dbReference>
<protein>
    <submittedName>
        <fullName evidence="2">Uncharacterized protein</fullName>
    </submittedName>
</protein>
<sequence length="267" mass="31276">MKHRNDEKALSDNSAKTSKLLRTIDSGLVNIKRMDHEGGKEFVSQHIIGSDKKIQDELRLNESKNRLKDEKFDEEMLQERQPFKGKNEINYENEETQLSKKEKYILTLIDSVISTTIIGPLVIGFWRGTWGLMDLHYDMFPSWLCFTFGIAMHTMFAFMKYQLYDHVNKRNKKSLLSSIQCQSLRITYTYVFGVMCNMHWRGIWIMPNEYFHISEWITASVTTLFFGALVTLRCTRNLLAPPFSVAIDNYSHLFLFPSLCKRVSMKL</sequence>
<evidence type="ECO:0000256" key="1">
    <source>
        <dbReference type="SAM" id="Phobius"/>
    </source>
</evidence>
<organism evidence="2 3">
    <name type="scientific">Odynerus spinipes</name>
    <dbReference type="NCBI Taxonomy" id="1348599"/>
    <lineage>
        <taxon>Eukaryota</taxon>
        <taxon>Metazoa</taxon>
        <taxon>Ecdysozoa</taxon>
        <taxon>Arthropoda</taxon>
        <taxon>Hexapoda</taxon>
        <taxon>Insecta</taxon>
        <taxon>Pterygota</taxon>
        <taxon>Neoptera</taxon>
        <taxon>Endopterygota</taxon>
        <taxon>Hymenoptera</taxon>
        <taxon>Apocrita</taxon>
        <taxon>Aculeata</taxon>
        <taxon>Vespoidea</taxon>
        <taxon>Vespidae</taxon>
        <taxon>Eumeninae</taxon>
        <taxon>Odynerus</taxon>
    </lineage>
</organism>
<evidence type="ECO:0000313" key="3">
    <source>
        <dbReference type="Proteomes" id="UP001258017"/>
    </source>
</evidence>
<keyword evidence="1" id="KW-1133">Transmembrane helix</keyword>
<feature type="transmembrane region" description="Helical" evidence="1">
    <location>
        <begin position="104"/>
        <end position="128"/>
    </location>
</feature>
<keyword evidence="1" id="KW-0812">Transmembrane</keyword>
<gene>
    <name evidence="2" type="ORF">KPH14_011685</name>
</gene>
<dbReference type="Pfam" id="PF15993">
    <property type="entry name" value="Fuseless"/>
    <property type="match status" value="1"/>
</dbReference>
<reference evidence="2" key="2">
    <citation type="journal article" date="2023" name="Commun. Biol.">
        <title>Intrasexual cuticular hydrocarbon dimorphism in a wasp sheds light on hydrocarbon biosynthesis genes in Hymenoptera.</title>
        <authorList>
            <person name="Moris V.C."/>
            <person name="Podsiadlowski L."/>
            <person name="Martin S."/>
            <person name="Oeyen J.P."/>
            <person name="Donath A."/>
            <person name="Petersen M."/>
            <person name="Wilbrandt J."/>
            <person name="Misof B."/>
            <person name="Liedtke D."/>
            <person name="Thamm M."/>
            <person name="Scheiner R."/>
            <person name="Schmitt T."/>
            <person name="Niehuis O."/>
        </authorList>
    </citation>
    <scope>NUCLEOTIDE SEQUENCE</scope>
    <source>
        <strain evidence="2">GBR_01_08_01A</strain>
    </source>
</reference>
<dbReference type="GO" id="GO:0042734">
    <property type="term" value="C:presynaptic membrane"/>
    <property type="evidence" value="ECO:0007669"/>
    <property type="project" value="TreeGrafter"/>
</dbReference>
<feature type="transmembrane region" description="Helical" evidence="1">
    <location>
        <begin position="210"/>
        <end position="232"/>
    </location>
</feature>
<keyword evidence="3" id="KW-1185">Reference proteome</keyword>
<dbReference type="PANTHER" id="PTHR35270">
    <property type="entry name" value="FUSELESS, ISOFORM A"/>
    <property type="match status" value="1"/>
</dbReference>
<dbReference type="GO" id="GO:0007274">
    <property type="term" value="P:neuromuscular synaptic transmission"/>
    <property type="evidence" value="ECO:0007669"/>
    <property type="project" value="TreeGrafter"/>
</dbReference>
<dbReference type="GO" id="GO:0007270">
    <property type="term" value="P:neuron-neuron synaptic transmission"/>
    <property type="evidence" value="ECO:0007669"/>
    <property type="project" value="TreeGrafter"/>
</dbReference>
<feature type="transmembrane region" description="Helical" evidence="1">
    <location>
        <begin position="184"/>
        <end position="204"/>
    </location>
</feature>
<keyword evidence="1" id="KW-0472">Membrane</keyword>
<reference evidence="2" key="1">
    <citation type="submission" date="2021-08" db="EMBL/GenBank/DDBJ databases">
        <authorList>
            <person name="Misof B."/>
            <person name="Oliver O."/>
            <person name="Podsiadlowski L."/>
            <person name="Donath A."/>
            <person name="Peters R."/>
            <person name="Mayer C."/>
            <person name="Rust J."/>
            <person name="Gunkel S."/>
            <person name="Lesny P."/>
            <person name="Martin S."/>
            <person name="Oeyen J.P."/>
            <person name="Petersen M."/>
            <person name="Panagiotis P."/>
            <person name="Wilbrandt J."/>
            <person name="Tanja T."/>
        </authorList>
    </citation>
    <scope>NUCLEOTIDE SEQUENCE</scope>
    <source>
        <strain evidence="2">GBR_01_08_01A</strain>
        <tissue evidence="2">Thorax + abdomen</tissue>
    </source>
</reference>
<evidence type="ECO:0000313" key="2">
    <source>
        <dbReference type="EMBL" id="KAK2586638.1"/>
    </source>
</evidence>
<proteinExistence type="predicted"/>
<dbReference type="GO" id="GO:0070073">
    <property type="term" value="P:clustering of voltage-gated calcium channels"/>
    <property type="evidence" value="ECO:0007669"/>
    <property type="project" value="TreeGrafter"/>
</dbReference>
<feature type="transmembrane region" description="Helical" evidence="1">
    <location>
        <begin position="140"/>
        <end position="163"/>
    </location>
</feature>
<dbReference type="AlphaFoldDB" id="A0AAD9VTN3"/>
<dbReference type="Proteomes" id="UP001258017">
    <property type="component" value="Unassembled WGS sequence"/>
</dbReference>
<dbReference type="EMBL" id="JAIFRP010000011">
    <property type="protein sequence ID" value="KAK2586638.1"/>
    <property type="molecule type" value="Genomic_DNA"/>
</dbReference>
<name>A0AAD9VTN3_9HYME</name>
<accession>A0AAD9VTN3</accession>